<dbReference type="GeneTree" id="ENSGT00940000154285"/>
<accession>A0A8C6M632</accession>
<evidence type="ECO:0000313" key="6">
    <source>
        <dbReference type="Ensembl" id="ENSNFUP00015029409.1"/>
    </source>
</evidence>
<organism evidence="6 7">
    <name type="scientific">Nothobranchius furzeri</name>
    <name type="common">Turquoise killifish</name>
    <dbReference type="NCBI Taxonomy" id="105023"/>
    <lineage>
        <taxon>Eukaryota</taxon>
        <taxon>Metazoa</taxon>
        <taxon>Chordata</taxon>
        <taxon>Craniata</taxon>
        <taxon>Vertebrata</taxon>
        <taxon>Euteleostomi</taxon>
        <taxon>Actinopterygii</taxon>
        <taxon>Neopterygii</taxon>
        <taxon>Teleostei</taxon>
        <taxon>Neoteleostei</taxon>
        <taxon>Acanthomorphata</taxon>
        <taxon>Ovalentaria</taxon>
        <taxon>Atherinomorphae</taxon>
        <taxon>Cyprinodontiformes</taxon>
        <taxon>Nothobranchiidae</taxon>
        <taxon>Nothobranchius</taxon>
    </lineage>
</organism>
<keyword evidence="4" id="KW-0732">Signal</keyword>
<keyword evidence="1" id="KW-0348">Hemagglutinin</keyword>
<dbReference type="Gene3D" id="2.60.120.740">
    <property type="match status" value="1"/>
</dbReference>
<dbReference type="Proteomes" id="UP000694548">
    <property type="component" value="Unassembled WGS sequence"/>
</dbReference>
<feature type="signal peptide" evidence="4">
    <location>
        <begin position="1"/>
        <end position="35"/>
    </location>
</feature>
<dbReference type="InterPro" id="IPR000922">
    <property type="entry name" value="Lectin_gal-bd_dom"/>
</dbReference>
<feature type="chain" id="PRO_5034149304" description="SUEL-type lectin domain-containing protein" evidence="4">
    <location>
        <begin position="36"/>
        <end position="129"/>
    </location>
</feature>
<dbReference type="GO" id="GO:0030246">
    <property type="term" value="F:carbohydrate binding"/>
    <property type="evidence" value="ECO:0007669"/>
    <property type="project" value="UniProtKB-KW"/>
</dbReference>
<evidence type="ECO:0000256" key="3">
    <source>
        <dbReference type="ARBA" id="ARBA00022737"/>
    </source>
</evidence>
<keyword evidence="7" id="KW-1185">Reference proteome</keyword>
<dbReference type="InterPro" id="IPR043159">
    <property type="entry name" value="Lectin_gal-bd_sf"/>
</dbReference>
<protein>
    <recommendedName>
        <fullName evidence="5">SUEL-type lectin domain-containing protein</fullName>
    </recommendedName>
</protein>
<sequence length="129" mass="14484">MWIFLLNTKMTRSTQMASRLLFLLLLGNMFCEAFADHVIICEHTTIKLMCDQGMIISVDSAEYGRHDTTTCSEGHPPSELQDTSCSSYSDIVAENCDGDNSCSITASNDVFGDPCFGTYKYLHVIYYCY</sequence>
<evidence type="ECO:0000256" key="2">
    <source>
        <dbReference type="ARBA" id="ARBA00022734"/>
    </source>
</evidence>
<dbReference type="FunFam" id="2.60.120.740:FF:000003">
    <property type="entry name" value="Protein eva-1 homolog C"/>
    <property type="match status" value="1"/>
</dbReference>
<reference evidence="6" key="1">
    <citation type="submission" date="2025-08" db="UniProtKB">
        <authorList>
            <consortium name="Ensembl"/>
        </authorList>
    </citation>
    <scope>IDENTIFICATION</scope>
</reference>
<dbReference type="PANTHER" id="PTHR46780">
    <property type="entry name" value="PROTEIN EVA-1"/>
    <property type="match status" value="1"/>
</dbReference>
<reference evidence="6" key="2">
    <citation type="submission" date="2025-09" db="UniProtKB">
        <authorList>
            <consortium name="Ensembl"/>
        </authorList>
    </citation>
    <scope>IDENTIFICATION</scope>
</reference>
<keyword evidence="2" id="KW-0430">Lectin</keyword>
<dbReference type="Ensembl" id="ENSNFUT00015030724.1">
    <property type="protein sequence ID" value="ENSNFUP00015029409.1"/>
    <property type="gene ID" value="ENSNFUG00015014293.1"/>
</dbReference>
<evidence type="ECO:0000256" key="1">
    <source>
        <dbReference type="ARBA" id="ARBA00022546"/>
    </source>
</evidence>
<evidence type="ECO:0000256" key="4">
    <source>
        <dbReference type="SAM" id="SignalP"/>
    </source>
</evidence>
<dbReference type="PROSITE" id="PS50228">
    <property type="entry name" value="SUEL_LECTIN"/>
    <property type="match status" value="1"/>
</dbReference>
<feature type="domain" description="SUEL-type lectin" evidence="5">
    <location>
        <begin position="40"/>
        <end position="129"/>
    </location>
</feature>
<evidence type="ECO:0000259" key="5">
    <source>
        <dbReference type="PROSITE" id="PS50228"/>
    </source>
</evidence>
<name>A0A8C6M632_NOTFU</name>
<proteinExistence type="predicted"/>
<dbReference type="AlphaFoldDB" id="A0A8C6M632"/>
<dbReference type="Pfam" id="PF02140">
    <property type="entry name" value="SUEL_Lectin"/>
    <property type="match status" value="1"/>
</dbReference>
<keyword evidence="3" id="KW-0677">Repeat</keyword>
<evidence type="ECO:0000313" key="7">
    <source>
        <dbReference type="Proteomes" id="UP000694548"/>
    </source>
</evidence>